<evidence type="ECO:0000313" key="8">
    <source>
        <dbReference type="Proteomes" id="UP000216991"/>
    </source>
</evidence>
<dbReference type="FunFam" id="1.20.1260.100:FF:000001">
    <property type="entry name" value="translocator protein 2"/>
    <property type="match status" value="1"/>
</dbReference>
<dbReference type="PIRSF" id="PIRSF005859">
    <property type="entry name" value="PBR"/>
    <property type="match status" value="1"/>
</dbReference>
<evidence type="ECO:0000256" key="5">
    <source>
        <dbReference type="ARBA" id="ARBA00023136"/>
    </source>
</evidence>
<dbReference type="PANTHER" id="PTHR10057:SF0">
    <property type="entry name" value="TRANSLOCATOR PROTEIN"/>
    <property type="match status" value="1"/>
</dbReference>
<protein>
    <submittedName>
        <fullName evidence="7">TspO protein</fullName>
    </submittedName>
</protein>
<organism evidence="7 8">
    <name type="scientific">Sandarakinorhabdus cyanobacteriorum</name>
    <dbReference type="NCBI Taxonomy" id="1981098"/>
    <lineage>
        <taxon>Bacteria</taxon>
        <taxon>Pseudomonadati</taxon>
        <taxon>Pseudomonadota</taxon>
        <taxon>Alphaproteobacteria</taxon>
        <taxon>Sphingomonadales</taxon>
        <taxon>Sphingosinicellaceae</taxon>
        <taxon>Sandarakinorhabdus</taxon>
    </lineage>
</organism>
<dbReference type="OrthoDB" id="9795496at2"/>
<dbReference type="CDD" id="cd15904">
    <property type="entry name" value="TSPO_MBR"/>
    <property type="match status" value="1"/>
</dbReference>
<dbReference type="InterPro" id="IPR004307">
    <property type="entry name" value="TspO_MBR"/>
</dbReference>
<evidence type="ECO:0000256" key="3">
    <source>
        <dbReference type="ARBA" id="ARBA00022692"/>
    </source>
</evidence>
<dbReference type="Pfam" id="PF03073">
    <property type="entry name" value="TspO_MBR"/>
    <property type="match status" value="1"/>
</dbReference>
<evidence type="ECO:0000313" key="7">
    <source>
        <dbReference type="EMBL" id="OYQ30667.1"/>
    </source>
</evidence>
<evidence type="ECO:0000256" key="2">
    <source>
        <dbReference type="ARBA" id="ARBA00007524"/>
    </source>
</evidence>
<keyword evidence="5 6" id="KW-0472">Membrane</keyword>
<comment type="caution">
    <text evidence="7">The sequence shown here is derived from an EMBL/GenBank/DDBJ whole genome shotgun (WGS) entry which is preliminary data.</text>
</comment>
<feature type="transmembrane region" description="Helical" evidence="6">
    <location>
        <begin position="111"/>
        <end position="130"/>
    </location>
</feature>
<dbReference type="InterPro" id="IPR038330">
    <property type="entry name" value="TspO/MBR-related_sf"/>
</dbReference>
<comment type="similarity">
    <text evidence="2">Belongs to the TspO/BZRP family.</text>
</comment>
<dbReference type="PANTHER" id="PTHR10057">
    <property type="entry name" value="PERIPHERAL-TYPE BENZODIAZEPINE RECEPTOR"/>
    <property type="match status" value="1"/>
</dbReference>
<keyword evidence="3 6" id="KW-0812">Transmembrane</keyword>
<keyword evidence="8" id="KW-1185">Reference proteome</keyword>
<dbReference type="AlphaFoldDB" id="A0A255YN30"/>
<keyword evidence="4 6" id="KW-1133">Transmembrane helix</keyword>
<dbReference type="Proteomes" id="UP000216991">
    <property type="component" value="Unassembled WGS sequence"/>
</dbReference>
<feature type="transmembrane region" description="Helical" evidence="6">
    <location>
        <begin position="85"/>
        <end position="105"/>
    </location>
</feature>
<dbReference type="GO" id="GO:0033013">
    <property type="term" value="P:tetrapyrrole metabolic process"/>
    <property type="evidence" value="ECO:0007669"/>
    <property type="project" value="UniProtKB-ARBA"/>
</dbReference>
<sequence>MMARLSEQAWVLPAAVAAVAASFTAAVGATITDIGPWYMALKQPDWAPPTWLFGPAWTLIFGLCTMSGATAWLAARTRSQAESVIGLFALNGFLNLLWSFLFFRLHRPDYAALEVGVLWSSIGILCFVLWRFSRPAALLLLPYWAWVSFAAMLNRAIVELNGPF</sequence>
<gene>
    <name evidence="7" type="ORF">CHU93_06585</name>
</gene>
<dbReference type="EMBL" id="NOXT01000100">
    <property type="protein sequence ID" value="OYQ30667.1"/>
    <property type="molecule type" value="Genomic_DNA"/>
</dbReference>
<name>A0A255YN30_9SPHN</name>
<proteinExistence type="inferred from homology"/>
<feature type="transmembrane region" description="Helical" evidence="6">
    <location>
        <begin position="52"/>
        <end position="73"/>
    </location>
</feature>
<comment type="subcellular location">
    <subcellularLocation>
        <location evidence="1">Membrane</location>
        <topology evidence="1">Multi-pass membrane protein</topology>
    </subcellularLocation>
</comment>
<feature type="transmembrane region" description="Helical" evidence="6">
    <location>
        <begin position="137"/>
        <end position="158"/>
    </location>
</feature>
<reference evidence="7 8" key="1">
    <citation type="submission" date="2017-07" db="EMBL/GenBank/DDBJ databases">
        <title>Sandarakinorhabdus cyanobacteriorum sp. nov., a novel bacterium isolated from cyanobacterial aggregates in a eutrophic lake.</title>
        <authorList>
            <person name="Cai H."/>
        </authorList>
    </citation>
    <scope>NUCLEOTIDE SEQUENCE [LARGE SCALE GENOMIC DNA]</scope>
    <source>
        <strain evidence="7 8">TH057</strain>
    </source>
</reference>
<dbReference type="GO" id="GO:0016020">
    <property type="term" value="C:membrane"/>
    <property type="evidence" value="ECO:0007669"/>
    <property type="project" value="UniProtKB-SubCell"/>
</dbReference>
<evidence type="ECO:0000256" key="6">
    <source>
        <dbReference type="SAM" id="Phobius"/>
    </source>
</evidence>
<dbReference type="RefSeq" id="WP_094473316.1">
    <property type="nucleotide sequence ID" value="NZ_NOXT01000100.1"/>
</dbReference>
<accession>A0A255YN30</accession>
<dbReference type="Gene3D" id="1.20.1260.100">
    <property type="entry name" value="TspO/MBR protein"/>
    <property type="match status" value="1"/>
</dbReference>
<evidence type="ECO:0000256" key="1">
    <source>
        <dbReference type="ARBA" id="ARBA00004141"/>
    </source>
</evidence>
<evidence type="ECO:0000256" key="4">
    <source>
        <dbReference type="ARBA" id="ARBA00022989"/>
    </source>
</evidence>